<evidence type="ECO:0000259" key="10">
    <source>
        <dbReference type="Pfam" id="PF04324"/>
    </source>
</evidence>
<reference evidence="11 12" key="1">
    <citation type="submission" date="2019-12" db="EMBL/GenBank/DDBJ databases">
        <title>Neisseriaceae gen. nov. sp. Genome sequencing and assembly.</title>
        <authorList>
            <person name="Liu Z."/>
            <person name="Li A."/>
        </authorList>
    </citation>
    <scope>NUCLEOTIDE SEQUENCE [LARGE SCALE GENOMIC DNA]</scope>
    <source>
        <strain evidence="11 12">B2N2-7</strain>
    </source>
</reference>
<comment type="caution">
    <text evidence="11">The sequence shown here is derived from an EMBL/GenBank/DDBJ whole genome shotgun (WGS) entry which is preliminary data.</text>
</comment>
<dbReference type="RefSeq" id="WP_160798236.1">
    <property type="nucleotide sequence ID" value="NZ_WSSB01000019.1"/>
</dbReference>
<evidence type="ECO:0000313" key="12">
    <source>
        <dbReference type="Proteomes" id="UP000467214"/>
    </source>
</evidence>
<accession>A0A845BPL0</accession>
<keyword evidence="3" id="KW-0479">Metal-binding</keyword>
<dbReference type="Gene3D" id="1.10.10.1100">
    <property type="entry name" value="BFD-like [2Fe-2S]-binding domain"/>
    <property type="match status" value="1"/>
</dbReference>
<dbReference type="PANTHER" id="PTHR37424">
    <property type="entry name" value="BACTERIOFERRITIN-ASSOCIATED FERREDOXIN"/>
    <property type="match status" value="1"/>
</dbReference>
<evidence type="ECO:0000256" key="2">
    <source>
        <dbReference type="ARBA" id="ARBA00022714"/>
    </source>
</evidence>
<keyword evidence="4" id="KW-0249">Electron transport</keyword>
<dbReference type="AlphaFoldDB" id="A0A845BPL0"/>
<evidence type="ECO:0000256" key="7">
    <source>
        <dbReference type="ARBA" id="ARBA00039386"/>
    </source>
</evidence>
<dbReference type="InterPro" id="IPR052371">
    <property type="entry name" value="BFD-associated_ferredoxin"/>
</dbReference>
<organism evidence="11 12">
    <name type="scientific">Craterilacuibacter sinensis</name>
    <dbReference type="NCBI Taxonomy" id="2686017"/>
    <lineage>
        <taxon>Bacteria</taxon>
        <taxon>Pseudomonadati</taxon>
        <taxon>Pseudomonadota</taxon>
        <taxon>Betaproteobacteria</taxon>
        <taxon>Neisseriales</taxon>
        <taxon>Neisseriaceae</taxon>
        <taxon>Craterilacuibacter</taxon>
    </lineage>
</organism>
<protein>
    <recommendedName>
        <fullName evidence="7">Bacterioferritin-associated ferredoxin</fullName>
    </recommendedName>
</protein>
<evidence type="ECO:0000256" key="9">
    <source>
        <dbReference type="SAM" id="MobiDB-lite"/>
    </source>
</evidence>
<feature type="domain" description="BFD-like [2Fe-2S]-binding" evidence="10">
    <location>
        <begin position="2"/>
        <end position="47"/>
    </location>
</feature>
<evidence type="ECO:0000256" key="6">
    <source>
        <dbReference type="ARBA" id="ARBA00023014"/>
    </source>
</evidence>
<keyword evidence="1" id="KW-0813">Transport</keyword>
<dbReference type="GO" id="GO:0046872">
    <property type="term" value="F:metal ion binding"/>
    <property type="evidence" value="ECO:0007669"/>
    <property type="project" value="UniProtKB-KW"/>
</dbReference>
<keyword evidence="5" id="KW-0408">Iron</keyword>
<evidence type="ECO:0000256" key="1">
    <source>
        <dbReference type="ARBA" id="ARBA00022448"/>
    </source>
</evidence>
<keyword evidence="12" id="KW-1185">Reference proteome</keyword>
<evidence type="ECO:0000256" key="5">
    <source>
        <dbReference type="ARBA" id="ARBA00023004"/>
    </source>
</evidence>
<evidence type="ECO:0000256" key="4">
    <source>
        <dbReference type="ARBA" id="ARBA00022982"/>
    </source>
</evidence>
<keyword evidence="2" id="KW-0001">2Fe-2S</keyword>
<dbReference type="InterPro" id="IPR007419">
    <property type="entry name" value="BFD-like_2Fe2S-bd_dom"/>
</dbReference>
<name>A0A845BPL0_9NEIS</name>
<dbReference type="EMBL" id="WSSB01000019">
    <property type="protein sequence ID" value="MXR38295.1"/>
    <property type="molecule type" value="Genomic_DNA"/>
</dbReference>
<feature type="region of interest" description="Disordered" evidence="9">
    <location>
        <begin position="73"/>
        <end position="98"/>
    </location>
</feature>
<evidence type="ECO:0000313" key="11">
    <source>
        <dbReference type="EMBL" id="MXR38295.1"/>
    </source>
</evidence>
<dbReference type="Pfam" id="PF04324">
    <property type="entry name" value="Fer2_BFD"/>
    <property type="match status" value="1"/>
</dbReference>
<dbReference type="InterPro" id="IPR041854">
    <property type="entry name" value="BFD-like_2Fe2S-bd_dom_sf"/>
</dbReference>
<evidence type="ECO:0000256" key="8">
    <source>
        <dbReference type="ARBA" id="ARBA00046332"/>
    </source>
</evidence>
<dbReference type="Proteomes" id="UP000467214">
    <property type="component" value="Unassembled WGS sequence"/>
</dbReference>
<dbReference type="GO" id="GO:0051537">
    <property type="term" value="F:2 iron, 2 sulfur cluster binding"/>
    <property type="evidence" value="ECO:0007669"/>
    <property type="project" value="UniProtKB-KW"/>
</dbReference>
<feature type="compositionally biased region" description="Basic and acidic residues" evidence="9">
    <location>
        <begin position="78"/>
        <end position="90"/>
    </location>
</feature>
<dbReference type="PANTHER" id="PTHR37424:SF1">
    <property type="entry name" value="BACTERIOFERRITIN-ASSOCIATED FERREDOXIN"/>
    <property type="match status" value="1"/>
</dbReference>
<evidence type="ECO:0000256" key="3">
    <source>
        <dbReference type="ARBA" id="ARBA00022723"/>
    </source>
</evidence>
<comment type="similarity">
    <text evidence="8">Belongs to the Bfd family.</text>
</comment>
<gene>
    <name evidence="11" type="ORF">GQF02_15085</name>
</gene>
<proteinExistence type="inferred from homology"/>
<keyword evidence="6" id="KW-0411">Iron-sulfur</keyword>
<sequence length="98" mass="10998">MYVCLCFPTTERQIRQAVLNGARRLRDIRPVATQCGKCGRCAHALLKQASKALLPAPLNPPCEREQPCHNALNTAFTRETRDARRQEGDRVPQQGAQE</sequence>